<dbReference type="AlphaFoldDB" id="A0A158ELE0"/>
<reference evidence="3" key="1">
    <citation type="submission" date="2016-01" db="EMBL/GenBank/DDBJ databases">
        <authorList>
            <person name="Peeters C."/>
        </authorList>
    </citation>
    <scope>NUCLEOTIDE SEQUENCE</scope>
    <source>
        <strain evidence="3">LMG 29321</strain>
    </source>
</reference>
<dbReference type="Proteomes" id="UP000071859">
    <property type="component" value="Unassembled WGS sequence"/>
</dbReference>
<dbReference type="RefSeq" id="WP_157697813.1">
    <property type="nucleotide sequence ID" value="NZ_FCOX02000131.1"/>
</dbReference>
<evidence type="ECO:0000313" key="4">
    <source>
        <dbReference type="Proteomes" id="UP000071859"/>
    </source>
</evidence>
<name>A0A158ELE0_9BURK</name>
<keyword evidence="4" id="KW-1185">Reference proteome</keyword>
<dbReference type="EMBL" id="FCOX02000131">
    <property type="protein sequence ID" value="SAL06737.1"/>
    <property type="molecule type" value="Genomic_DNA"/>
</dbReference>
<dbReference type="InterPro" id="IPR057253">
    <property type="entry name" value="CoiA-like_N"/>
</dbReference>
<evidence type="ECO:0000259" key="2">
    <source>
        <dbReference type="Pfam" id="PF25164"/>
    </source>
</evidence>
<gene>
    <name evidence="3" type="ORF">AWB78_08220</name>
</gene>
<dbReference type="Pfam" id="PF25164">
    <property type="entry name" value="CoiA_N"/>
    <property type="match status" value="1"/>
</dbReference>
<evidence type="ECO:0000313" key="3">
    <source>
        <dbReference type="EMBL" id="SAL06737.1"/>
    </source>
</evidence>
<organism evidence="3 4">
    <name type="scientific">Caballeronia calidae</name>
    <dbReference type="NCBI Taxonomy" id="1777139"/>
    <lineage>
        <taxon>Bacteria</taxon>
        <taxon>Pseudomonadati</taxon>
        <taxon>Pseudomonadota</taxon>
        <taxon>Betaproteobacteria</taxon>
        <taxon>Burkholderiales</taxon>
        <taxon>Burkholderiaceae</taxon>
        <taxon>Caballeronia</taxon>
    </lineage>
</organism>
<feature type="domain" description="Competence protein CoiA-like N-terminal" evidence="2">
    <location>
        <begin position="25"/>
        <end position="56"/>
    </location>
</feature>
<protein>
    <submittedName>
        <fullName evidence="3">Competence protein CoiA-like family protein</fullName>
    </submittedName>
</protein>
<proteinExistence type="predicted"/>
<sequence>MKIPFGLDENGRIVDIRDVPPSVEGNFRCAECKQPVTRKQGDDRVGHFAHKAESTCGKAFETALHLLAKQILVESDVLRAPALVCQFDARPSDEDIALFAEQTLHWNSAGETEVWVDGIRPDFRGVWQGKAIFVEVTVTHEPGKPKLEALKRLQTPTLEIDLSAARRDITVEEIRQRVLDATGGKRWVFYPGEAEVRARLEALRDQREAEEYDELERQQQDERRREAAQRAARTDAGIERLRKIEKANASFRAGTTAQQLAFLEGRLGKFVSDWPAILGHSVRGASSVKVSTLVWQADVFRRHILGQGARHPKRSVTVESVADWLVQRYDIASNDWTSVRVAVWDFLSALERADYLRRRVRQEFEILRDVLGDETEVPPQRPQPRPLRPPRGVLLGGRRRRCIPVLVRCAQDRRSYRTRRGDDAPELVARRKTPPVGCCGLRPKPRVDVAHLCREGC</sequence>
<comment type="caution">
    <text evidence="3">The sequence shown here is derived from an EMBL/GenBank/DDBJ whole genome shotgun (WGS) entry which is preliminary data.</text>
</comment>
<dbReference type="OrthoDB" id="9134102at2"/>
<feature type="region of interest" description="Disordered" evidence="1">
    <location>
        <begin position="211"/>
        <end position="234"/>
    </location>
</feature>
<accession>A0A158ELE0</accession>
<evidence type="ECO:0000256" key="1">
    <source>
        <dbReference type="SAM" id="MobiDB-lite"/>
    </source>
</evidence>